<dbReference type="Proteomes" id="UP001271780">
    <property type="component" value="Unassembled WGS sequence"/>
</dbReference>
<dbReference type="SUPFAM" id="SSF46785">
    <property type="entry name" value="Winged helix' DNA-binding domain"/>
    <property type="match status" value="1"/>
</dbReference>
<keyword evidence="1" id="KW-0805">Transcription regulation</keyword>
<evidence type="ECO:0000256" key="3">
    <source>
        <dbReference type="ARBA" id="ARBA00023163"/>
    </source>
</evidence>
<reference evidence="5 6" key="1">
    <citation type="submission" date="2023-08" db="EMBL/GenBank/DDBJ databases">
        <title>Implementing the SeqCode for naming new Mesorhizobium species isolated from Vachellia karroo root nodules.</title>
        <authorList>
            <person name="Van Lill M."/>
        </authorList>
    </citation>
    <scope>NUCLEOTIDE SEQUENCE [LARGE SCALE GENOMIC DNA]</scope>
    <source>
        <strain evidence="5 6">VK23A</strain>
    </source>
</reference>
<dbReference type="PANTHER" id="PTHR43537:SF24">
    <property type="entry name" value="GLUCONATE OPERON TRANSCRIPTIONAL REPRESSOR"/>
    <property type="match status" value="1"/>
</dbReference>
<comment type="caution">
    <text evidence="5">The sequence shown here is derived from an EMBL/GenBank/DDBJ whole genome shotgun (WGS) entry which is preliminary data.</text>
</comment>
<dbReference type="Pfam" id="PF00392">
    <property type="entry name" value="GntR"/>
    <property type="match status" value="1"/>
</dbReference>
<dbReference type="SUPFAM" id="SSF48008">
    <property type="entry name" value="GntR ligand-binding domain-like"/>
    <property type="match status" value="1"/>
</dbReference>
<dbReference type="InterPro" id="IPR036390">
    <property type="entry name" value="WH_DNA-bd_sf"/>
</dbReference>
<evidence type="ECO:0000256" key="1">
    <source>
        <dbReference type="ARBA" id="ARBA00023015"/>
    </source>
</evidence>
<sequence length="223" mass="24842">MSIFQKPPQTAPETAYQWLRNEVSKLPWDQEAFLSENAIAEATGLSRTPVREALLRLESTGLVRRMPHRGAYVPALTSADIENMMEVRQVIEEWAVRKVVASGFIGIGLDEILVEQEQHLDDPIAFIETDIRFHQSLLAAAGNQVFDEVYKAQRFKQLRMGVKAVRDGDGRSDHVLAEHRAIADAIRRADAEAAVAAIRTHLQSTLVALRAPYLHTLPNGTLG</sequence>
<dbReference type="InterPro" id="IPR036388">
    <property type="entry name" value="WH-like_DNA-bd_sf"/>
</dbReference>
<evidence type="ECO:0000313" key="6">
    <source>
        <dbReference type="Proteomes" id="UP001271780"/>
    </source>
</evidence>
<proteinExistence type="predicted"/>
<dbReference type="Gene3D" id="1.10.10.10">
    <property type="entry name" value="Winged helix-like DNA-binding domain superfamily/Winged helix DNA-binding domain"/>
    <property type="match status" value="1"/>
</dbReference>
<evidence type="ECO:0000256" key="2">
    <source>
        <dbReference type="ARBA" id="ARBA00023125"/>
    </source>
</evidence>
<accession>A0ABU4X894</accession>
<gene>
    <name evidence="5" type="ORF">RFM27_02870</name>
</gene>
<dbReference type="RefSeq" id="WP_320315183.1">
    <property type="nucleotide sequence ID" value="NZ_JAVIIX010000001.1"/>
</dbReference>
<dbReference type="PROSITE" id="PS50949">
    <property type="entry name" value="HTH_GNTR"/>
    <property type="match status" value="1"/>
</dbReference>
<keyword evidence="6" id="KW-1185">Reference proteome</keyword>
<dbReference type="PANTHER" id="PTHR43537">
    <property type="entry name" value="TRANSCRIPTIONAL REGULATOR, GNTR FAMILY"/>
    <property type="match status" value="1"/>
</dbReference>
<dbReference type="InterPro" id="IPR000524">
    <property type="entry name" value="Tscrpt_reg_HTH_GntR"/>
</dbReference>
<feature type="domain" description="HTH gntR-type" evidence="4">
    <location>
        <begin position="9"/>
        <end position="76"/>
    </location>
</feature>
<keyword evidence="3" id="KW-0804">Transcription</keyword>
<evidence type="ECO:0000259" key="4">
    <source>
        <dbReference type="PROSITE" id="PS50949"/>
    </source>
</evidence>
<dbReference type="SMART" id="SM00895">
    <property type="entry name" value="FCD"/>
    <property type="match status" value="1"/>
</dbReference>
<organism evidence="5 6">
    <name type="scientific">Mesorhizobium dulcispinae</name>
    <dbReference type="NCBI Taxonomy" id="3072316"/>
    <lineage>
        <taxon>Bacteria</taxon>
        <taxon>Pseudomonadati</taxon>
        <taxon>Pseudomonadota</taxon>
        <taxon>Alphaproteobacteria</taxon>
        <taxon>Hyphomicrobiales</taxon>
        <taxon>Phyllobacteriaceae</taxon>
        <taxon>Mesorhizobium</taxon>
    </lineage>
</organism>
<dbReference type="SMART" id="SM00345">
    <property type="entry name" value="HTH_GNTR"/>
    <property type="match status" value="1"/>
</dbReference>
<keyword evidence="2" id="KW-0238">DNA-binding</keyword>
<dbReference type="Gene3D" id="1.20.120.530">
    <property type="entry name" value="GntR ligand-binding domain-like"/>
    <property type="match status" value="1"/>
</dbReference>
<dbReference type="PRINTS" id="PR00035">
    <property type="entry name" value="HTHGNTR"/>
</dbReference>
<dbReference type="InterPro" id="IPR008920">
    <property type="entry name" value="TF_FadR/GntR_C"/>
</dbReference>
<dbReference type="Pfam" id="PF07729">
    <property type="entry name" value="FCD"/>
    <property type="match status" value="1"/>
</dbReference>
<protein>
    <submittedName>
        <fullName evidence="5">GntR family transcriptional regulator</fullName>
    </submittedName>
</protein>
<name>A0ABU4X894_9HYPH</name>
<evidence type="ECO:0000313" key="5">
    <source>
        <dbReference type="EMBL" id="MDX8471011.1"/>
    </source>
</evidence>
<dbReference type="InterPro" id="IPR011711">
    <property type="entry name" value="GntR_C"/>
</dbReference>
<dbReference type="EMBL" id="JAVIIZ010000001">
    <property type="protein sequence ID" value="MDX8471011.1"/>
    <property type="molecule type" value="Genomic_DNA"/>
</dbReference>